<dbReference type="STRING" id="1104324.P186_1643"/>
<dbReference type="GO" id="GO:0006777">
    <property type="term" value="P:Mo-molybdopterin cofactor biosynthetic process"/>
    <property type="evidence" value="ECO:0007669"/>
    <property type="project" value="UniProtKB-KW"/>
</dbReference>
<dbReference type="OrthoDB" id="57189at2157"/>
<evidence type="ECO:0000313" key="4">
    <source>
        <dbReference type="Proteomes" id="UP000005867"/>
    </source>
</evidence>
<dbReference type="PANTHER" id="PTHR30592">
    <property type="entry name" value="FORMATE DEHYDROGENASE"/>
    <property type="match status" value="1"/>
</dbReference>
<dbReference type="HOGENOM" id="CLU_056887_4_2_2"/>
<dbReference type="Gene3D" id="3.10.20.10">
    <property type="match status" value="1"/>
</dbReference>
<dbReference type="PANTHER" id="PTHR30592:SF1">
    <property type="entry name" value="SULFUR CARRIER PROTEIN FDHD"/>
    <property type="match status" value="1"/>
</dbReference>
<dbReference type="Proteomes" id="UP000005867">
    <property type="component" value="Chromosome"/>
</dbReference>
<organism evidence="3 4">
    <name type="scientific">Pyrobaculum ferrireducens</name>
    <dbReference type="NCBI Taxonomy" id="1104324"/>
    <lineage>
        <taxon>Archaea</taxon>
        <taxon>Thermoproteota</taxon>
        <taxon>Thermoprotei</taxon>
        <taxon>Thermoproteales</taxon>
        <taxon>Thermoproteaceae</taxon>
        <taxon>Pyrobaculum</taxon>
    </lineage>
</organism>
<keyword evidence="4" id="KW-1185">Reference proteome</keyword>
<name>G7VG61_9CREN</name>
<accession>G7VG61</accession>
<keyword evidence="1" id="KW-0963">Cytoplasm</keyword>
<sequence>MPVYKAVGGVKIAVDALVKIVINDRLAAEVVANPEDLEDLGIGYAYSEGFISDLGDVAEVRVAGDEVRLWIKRPVDGPARRLEDCGVGHLLKAVGGGGAVDVEYMKRLAGDFTKLTIWHVDPHLAMHTSALYLDGEWLVVHDTSRHSGVIKLIGKYLRRGGAGVRIAFTTGRVSSDMVYRLATIGVDGIVSLRGPLYSGLEAACRLGIPLVSNVRNTGFTRLC</sequence>
<dbReference type="Gene3D" id="3.40.140.10">
    <property type="entry name" value="Cytidine Deaminase, domain 2"/>
    <property type="match status" value="1"/>
</dbReference>
<dbReference type="eggNOG" id="arCOG04358">
    <property type="taxonomic scope" value="Archaea"/>
</dbReference>
<evidence type="ECO:0000313" key="3">
    <source>
        <dbReference type="EMBL" id="AET33059.1"/>
    </source>
</evidence>
<gene>
    <name evidence="3" type="ORF">P186_1643</name>
</gene>
<protein>
    <submittedName>
        <fullName evidence="3">Formate dehydrogenase delta subunit</fullName>
    </submittedName>
</protein>
<dbReference type="AlphaFoldDB" id="G7VG61"/>
<reference evidence="3 4" key="1">
    <citation type="journal article" date="2012" name="J. Bacteriol.">
        <title>Complete genome sequence of strain 1860, a crenarchaeon of the genus pyrobaculum able to grow with various electron acceptors.</title>
        <authorList>
            <person name="Mardanov A.V."/>
            <person name="Gumerov V.M."/>
            <person name="Slobodkina G.B."/>
            <person name="Beletsky A.V."/>
            <person name="Bonch-Osmolovskaya E.A."/>
            <person name="Ravin N.V."/>
            <person name="Skryabin K.G."/>
        </authorList>
    </citation>
    <scope>NUCLEOTIDE SEQUENCE [LARGE SCALE GENOMIC DNA]</scope>
    <source>
        <strain evidence="3 4">1860</strain>
    </source>
</reference>
<dbReference type="InterPro" id="IPR016193">
    <property type="entry name" value="Cytidine_deaminase-like"/>
</dbReference>
<dbReference type="InterPro" id="IPR003786">
    <property type="entry name" value="FdhD"/>
</dbReference>
<evidence type="ECO:0000256" key="1">
    <source>
        <dbReference type="ARBA" id="ARBA00022490"/>
    </source>
</evidence>
<proteinExistence type="predicted"/>
<dbReference type="EMBL" id="CP003098">
    <property type="protein sequence ID" value="AET33059.1"/>
    <property type="molecule type" value="Genomic_DNA"/>
</dbReference>
<dbReference type="SUPFAM" id="SSF53927">
    <property type="entry name" value="Cytidine deaminase-like"/>
    <property type="match status" value="1"/>
</dbReference>
<dbReference type="GO" id="GO:0016783">
    <property type="term" value="F:sulfurtransferase activity"/>
    <property type="evidence" value="ECO:0007669"/>
    <property type="project" value="InterPro"/>
</dbReference>
<dbReference type="Pfam" id="PF02634">
    <property type="entry name" value="FdhD-NarQ"/>
    <property type="match status" value="1"/>
</dbReference>
<dbReference type="RefSeq" id="WP_014288885.1">
    <property type="nucleotide sequence ID" value="NC_016645.1"/>
</dbReference>
<dbReference type="BioCyc" id="PSP1104324:GJSN-1614-MONOMER"/>
<dbReference type="KEGG" id="pyr:P186_1643"/>
<keyword evidence="2" id="KW-0501">Molybdenum cofactor biosynthesis</keyword>
<dbReference type="GeneID" id="11596142"/>
<evidence type="ECO:0000256" key="2">
    <source>
        <dbReference type="ARBA" id="ARBA00023150"/>
    </source>
</evidence>